<name>A0AAF1K5V5_9HYPH</name>
<dbReference type="Proteomes" id="UP000249499">
    <property type="component" value="Chromosome"/>
</dbReference>
<dbReference type="RefSeq" id="WP_111220567.1">
    <property type="nucleotide sequence ID" value="NZ_CP117255.1"/>
</dbReference>
<gene>
    <name evidence="1" type="ORF">PR017_04930</name>
</gene>
<reference evidence="1 2" key="1">
    <citation type="journal article" date="2018" name="Sci. Rep.">
        <title>Rhizobium tumorigenes sp. nov., a novel plant tumorigenic bacterium isolated from cane gall tumors on thornless blackberry.</title>
        <authorList>
            <person name="Kuzmanovi N."/>
            <person name="Smalla K."/>
            <person name="Gronow S."/>
            <person name="PuBawska J."/>
        </authorList>
    </citation>
    <scope>NUCLEOTIDE SEQUENCE [LARGE SCALE GENOMIC DNA]</scope>
    <source>
        <strain evidence="1 2">1078</strain>
    </source>
</reference>
<reference evidence="2" key="2">
    <citation type="journal article" date="2023" name="MicrobiologyOpen">
        <title>Genomics of the tumorigenes clade of the family Rhizobiaceae and description of Rhizobium rhododendri sp. nov.</title>
        <authorList>
            <person name="Kuzmanovic N."/>
            <person name="diCenzo G.C."/>
            <person name="Bunk B."/>
            <person name="Sproeer C."/>
            <person name="Fruehling A."/>
            <person name="Neumann-Schaal M."/>
            <person name="Overmann J."/>
            <person name="Smalla K."/>
        </authorList>
    </citation>
    <scope>NUCLEOTIDE SEQUENCE [LARGE SCALE GENOMIC DNA]</scope>
    <source>
        <strain evidence="2">1078</strain>
    </source>
</reference>
<dbReference type="EMBL" id="CP117255">
    <property type="protein sequence ID" value="WFR96479.1"/>
    <property type="molecule type" value="Genomic_DNA"/>
</dbReference>
<protein>
    <submittedName>
        <fullName evidence="1">Uncharacterized protein</fullName>
    </submittedName>
</protein>
<evidence type="ECO:0000313" key="1">
    <source>
        <dbReference type="EMBL" id="WFR96479.1"/>
    </source>
</evidence>
<proteinExistence type="predicted"/>
<keyword evidence="2" id="KW-1185">Reference proteome</keyword>
<organism evidence="1 2">
    <name type="scientific">Rhizobium tumorigenes</name>
    <dbReference type="NCBI Taxonomy" id="2041385"/>
    <lineage>
        <taxon>Bacteria</taxon>
        <taxon>Pseudomonadati</taxon>
        <taxon>Pseudomonadota</taxon>
        <taxon>Alphaproteobacteria</taxon>
        <taxon>Hyphomicrobiales</taxon>
        <taxon>Rhizobiaceae</taxon>
        <taxon>Rhizobium/Agrobacterium group</taxon>
        <taxon>Rhizobium</taxon>
    </lineage>
</organism>
<evidence type="ECO:0000313" key="2">
    <source>
        <dbReference type="Proteomes" id="UP000249499"/>
    </source>
</evidence>
<dbReference type="AlphaFoldDB" id="A0AAF1K5V5"/>
<dbReference type="KEGG" id="rtu:PR017_04930"/>
<accession>A0AAF1K5V5</accession>
<sequence>MTEARPDWLGIASDVTSFRQMYRLATEIVESSAATSCERCAAERVVGSLRDVIDAPIAEAATLAEARKQFGGLVRSLQLAA</sequence>